<dbReference type="Proteomes" id="UP000228896">
    <property type="component" value="Unassembled WGS sequence"/>
</dbReference>
<evidence type="ECO:0000313" key="1">
    <source>
        <dbReference type="EMBL" id="PIV51524.1"/>
    </source>
</evidence>
<name>A0A2M7DP57_9BACT</name>
<reference evidence="2" key="1">
    <citation type="submission" date="2017-09" db="EMBL/GenBank/DDBJ databases">
        <title>Depth-based differentiation of microbial function through sediment-hosted aquifers and enrichment of novel symbionts in the deep terrestrial subsurface.</title>
        <authorList>
            <person name="Probst A.J."/>
            <person name="Ladd B."/>
            <person name="Jarett J.K."/>
            <person name="Geller-Mcgrath D.E."/>
            <person name="Sieber C.M.K."/>
            <person name="Emerson J.B."/>
            <person name="Anantharaman K."/>
            <person name="Thomas B.C."/>
            <person name="Malmstrom R."/>
            <person name="Stieglmeier M."/>
            <person name="Klingl A."/>
            <person name="Woyke T."/>
            <person name="Ryan C.M."/>
            <person name="Banfield J.F."/>
        </authorList>
    </citation>
    <scope>NUCLEOTIDE SEQUENCE [LARGE SCALE GENOMIC DNA]</scope>
</reference>
<proteinExistence type="predicted"/>
<dbReference type="AlphaFoldDB" id="A0A2M7DP57"/>
<sequence length="186" mass="21617">MGRAYKNFWSLNTDEAVVTGILRDCTPKNVEVLIPLNAQMKGIDLILMNIESKKIISIQVKGSRAFEPRKSETEKYGEGSPGWFFFPKEVIERSTADYFIFLVYVIEQNYQSGRRLIAPHTITIPINNLKKLIKENKSTHGDGRYSFKFWINPKEKKSFDFRDSNYYVSEYLDKKGFVKLNALINK</sequence>
<accession>A0A2M7DP57</accession>
<evidence type="ECO:0000313" key="2">
    <source>
        <dbReference type="Proteomes" id="UP000228896"/>
    </source>
</evidence>
<comment type="caution">
    <text evidence="1">The sequence shown here is derived from an EMBL/GenBank/DDBJ whole genome shotgun (WGS) entry which is preliminary data.</text>
</comment>
<evidence type="ECO:0008006" key="3">
    <source>
        <dbReference type="Google" id="ProtNLM"/>
    </source>
</evidence>
<organism evidence="1 2">
    <name type="scientific">Candidatus Falkowbacteria bacterium CG02_land_8_20_14_3_00_36_14</name>
    <dbReference type="NCBI Taxonomy" id="1974560"/>
    <lineage>
        <taxon>Bacteria</taxon>
        <taxon>Candidatus Falkowiibacteriota</taxon>
    </lineage>
</organism>
<protein>
    <recommendedName>
        <fullName evidence="3">PD(D/E)XK endonuclease domain-containing protein</fullName>
    </recommendedName>
</protein>
<dbReference type="EMBL" id="PETS01000059">
    <property type="protein sequence ID" value="PIV51524.1"/>
    <property type="molecule type" value="Genomic_DNA"/>
</dbReference>
<gene>
    <name evidence="1" type="ORF">COS18_02620</name>
</gene>